<feature type="region of interest" description="Disordered" evidence="1">
    <location>
        <begin position="220"/>
        <end position="255"/>
    </location>
</feature>
<dbReference type="EMBL" id="JAVRRT010000002">
    <property type="protein sequence ID" value="KAK5174606.1"/>
    <property type="molecule type" value="Genomic_DNA"/>
</dbReference>
<feature type="compositionally biased region" description="Basic and acidic residues" evidence="1">
    <location>
        <begin position="227"/>
        <end position="252"/>
    </location>
</feature>
<feature type="region of interest" description="Disordered" evidence="1">
    <location>
        <begin position="64"/>
        <end position="92"/>
    </location>
</feature>
<organism evidence="2 3">
    <name type="scientific">Saxophila tyrrhenica</name>
    <dbReference type="NCBI Taxonomy" id="1690608"/>
    <lineage>
        <taxon>Eukaryota</taxon>
        <taxon>Fungi</taxon>
        <taxon>Dikarya</taxon>
        <taxon>Ascomycota</taxon>
        <taxon>Pezizomycotina</taxon>
        <taxon>Dothideomycetes</taxon>
        <taxon>Dothideomycetidae</taxon>
        <taxon>Mycosphaerellales</taxon>
        <taxon>Extremaceae</taxon>
        <taxon>Saxophila</taxon>
    </lineage>
</organism>
<dbReference type="GeneID" id="89923035"/>
<feature type="region of interest" description="Disordered" evidence="1">
    <location>
        <begin position="284"/>
        <end position="322"/>
    </location>
</feature>
<reference evidence="2 3" key="1">
    <citation type="submission" date="2023-08" db="EMBL/GenBank/DDBJ databases">
        <title>Black Yeasts Isolated from many extreme environments.</title>
        <authorList>
            <person name="Coleine C."/>
            <person name="Stajich J.E."/>
            <person name="Selbmann L."/>
        </authorList>
    </citation>
    <scope>NUCLEOTIDE SEQUENCE [LARGE SCALE GENOMIC DNA]</scope>
    <source>
        <strain evidence="2 3">CCFEE 5935</strain>
    </source>
</reference>
<dbReference type="AlphaFoldDB" id="A0AAV9PNW4"/>
<evidence type="ECO:0000313" key="3">
    <source>
        <dbReference type="Proteomes" id="UP001337655"/>
    </source>
</evidence>
<sequence>MKTGDAKNATALAEWTNEDVASIISIIFEGEGVEGAGRWAGTRMPADMKKQEMEAVRATLGVMIRDSKSNRKANDQAKASTSGTGHTPKKQKQKAAANHCEYEEAGCPVYLCVSVNSRAMPTTTFKCQGDHFLSVDDHTAFENHDEAKITGELFWAYDNQNSKWATAENTKLLVFYMRVQVYWDMTASETEKRQIQTYKRQLLPNNDIVSLRLVRAGQPSPQLRRSIQQDRWRHERDTAGWRDSVDHDRSAGSREWATTENTKLLVFQMRVQVYWDMTASDNEKRQVSSVQAAPPSRQQPPHHAAGAADETQPVERALLITP</sequence>
<dbReference type="RefSeq" id="XP_064663275.1">
    <property type="nucleotide sequence ID" value="XM_064798948.1"/>
</dbReference>
<name>A0AAV9PNW4_9PEZI</name>
<keyword evidence="3" id="KW-1185">Reference proteome</keyword>
<accession>A0AAV9PNW4</accession>
<proteinExistence type="predicted"/>
<comment type="caution">
    <text evidence="2">The sequence shown here is derived from an EMBL/GenBank/DDBJ whole genome shotgun (WGS) entry which is preliminary data.</text>
</comment>
<evidence type="ECO:0000313" key="2">
    <source>
        <dbReference type="EMBL" id="KAK5174606.1"/>
    </source>
</evidence>
<gene>
    <name evidence="2" type="ORF">LTR77_001687</name>
</gene>
<feature type="compositionally biased region" description="Basic and acidic residues" evidence="1">
    <location>
        <begin position="65"/>
        <end position="75"/>
    </location>
</feature>
<evidence type="ECO:0000256" key="1">
    <source>
        <dbReference type="SAM" id="MobiDB-lite"/>
    </source>
</evidence>
<dbReference type="Proteomes" id="UP001337655">
    <property type="component" value="Unassembled WGS sequence"/>
</dbReference>
<protein>
    <submittedName>
        <fullName evidence="2">Uncharacterized protein</fullName>
    </submittedName>
</protein>